<dbReference type="GO" id="GO:0000428">
    <property type="term" value="C:DNA-directed RNA polymerase complex"/>
    <property type="evidence" value="ECO:0007669"/>
    <property type="project" value="UniProtKB-KW"/>
</dbReference>
<name>A0A444MRS8_9SPHI</name>
<dbReference type="RefSeq" id="WP_128533749.1">
    <property type="nucleotide sequence ID" value="NZ_SBIW01000003.1"/>
</dbReference>
<accession>A0A444MRS8</accession>
<protein>
    <submittedName>
        <fullName evidence="1">DNA-directed RNA polymerase subunit beta</fullName>
    </submittedName>
</protein>
<organism evidence="1 2">
    <name type="scientific">Mucilaginibacter gilvus</name>
    <dbReference type="NCBI Taxonomy" id="2305909"/>
    <lineage>
        <taxon>Bacteria</taxon>
        <taxon>Pseudomonadati</taxon>
        <taxon>Bacteroidota</taxon>
        <taxon>Sphingobacteriia</taxon>
        <taxon>Sphingobacteriales</taxon>
        <taxon>Sphingobacteriaceae</taxon>
        <taxon>Mucilaginibacter</taxon>
    </lineage>
</organism>
<dbReference type="InterPro" id="IPR038712">
    <property type="entry name" value="PixA-like_sf"/>
</dbReference>
<dbReference type="Gene3D" id="2.60.40.3910">
    <property type="entry name" value="Inclusion body protein"/>
    <property type="match status" value="1"/>
</dbReference>
<keyword evidence="2" id="KW-1185">Reference proteome</keyword>
<gene>
    <name evidence="1" type="ORF">EPL05_09775</name>
</gene>
<comment type="caution">
    <text evidence="1">The sequence shown here is derived from an EMBL/GenBank/DDBJ whole genome shotgun (WGS) entry which is preliminary data.</text>
</comment>
<keyword evidence="1" id="KW-0804">Transcription</keyword>
<proteinExistence type="predicted"/>
<dbReference type="EMBL" id="SBIW01000003">
    <property type="protein sequence ID" value="RWY54314.1"/>
    <property type="molecule type" value="Genomic_DNA"/>
</dbReference>
<evidence type="ECO:0000313" key="2">
    <source>
        <dbReference type="Proteomes" id="UP000286701"/>
    </source>
</evidence>
<evidence type="ECO:0000313" key="1">
    <source>
        <dbReference type="EMBL" id="RWY54314.1"/>
    </source>
</evidence>
<dbReference type="Proteomes" id="UP000286701">
    <property type="component" value="Unassembled WGS sequence"/>
</dbReference>
<sequence>MTTASAMSSAQDIDVLIVINTEYIKTNFPNPSQNPDQPTGIDHNSQYMIAYDPRGVIGGQGTADLNFRAFPGDRVRFRGTSIYQNSDDAVIIYGIRYWSGDSVFNQFTPNLVQRNRAVMPNVTSPNGLPAIQAQLSFTSLDTTVQKSGTENFFVFFALYTTGNDGQTQNLYGYYYWDPTCTVPQ</sequence>
<keyword evidence="1" id="KW-0240">DNA-directed RNA polymerase</keyword>
<dbReference type="Pfam" id="PF12306">
    <property type="entry name" value="PixA"/>
    <property type="match status" value="1"/>
</dbReference>
<dbReference type="OrthoDB" id="8705346at2"/>
<reference evidence="1 2" key="1">
    <citation type="submission" date="2019-01" db="EMBL/GenBank/DDBJ databases">
        <title>Mucilaginibacter antarcticum sp. nov., isolated from antarctic soil.</title>
        <authorList>
            <person name="Yan Y.-Q."/>
            <person name="Du Z.-J."/>
        </authorList>
    </citation>
    <scope>NUCLEOTIDE SEQUENCE [LARGE SCALE GENOMIC DNA]</scope>
    <source>
        <strain evidence="1 2">F01003</strain>
    </source>
</reference>
<dbReference type="InterPro" id="IPR021087">
    <property type="entry name" value="Uncharacterised_PixA/AidA"/>
</dbReference>
<dbReference type="AlphaFoldDB" id="A0A444MRS8"/>